<gene>
    <name evidence="2" type="ORF">GCM10017559_31860</name>
</gene>
<organism evidence="2 3">
    <name type="scientific">Streptosporangium longisporum</name>
    <dbReference type="NCBI Taxonomy" id="46187"/>
    <lineage>
        <taxon>Bacteria</taxon>
        <taxon>Bacillati</taxon>
        <taxon>Actinomycetota</taxon>
        <taxon>Actinomycetes</taxon>
        <taxon>Streptosporangiales</taxon>
        <taxon>Streptosporangiaceae</taxon>
        <taxon>Streptosporangium</taxon>
    </lineage>
</organism>
<evidence type="ECO:0000256" key="1">
    <source>
        <dbReference type="SAM" id="MobiDB-lite"/>
    </source>
</evidence>
<evidence type="ECO:0000313" key="3">
    <source>
        <dbReference type="Proteomes" id="UP001499930"/>
    </source>
</evidence>
<dbReference type="Proteomes" id="UP001499930">
    <property type="component" value="Unassembled WGS sequence"/>
</dbReference>
<sequence>MAPKRSPLHTLLDAVANIDHGTAPETAPATPATTTGATPDAASPARVSLDPALGREGAVDGAWWPRSRDAAAELPGLIADIDRRLDRPVLRVGLPLDSWDDIPHRIAAPGRQVKIGWFRHMDAHVVTLIGANMEPVNLRVIPPDTEEGVAGEALTAAASGA</sequence>
<name>A0ABN3XXU7_9ACTN</name>
<dbReference type="Pfam" id="PF19457">
    <property type="entry name" value="DUF5994"/>
    <property type="match status" value="1"/>
</dbReference>
<dbReference type="InterPro" id="IPR046036">
    <property type="entry name" value="DUF5994"/>
</dbReference>
<accession>A0ABN3XXU7</accession>
<dbReference type="EMBL" id="BAAAWD010000007">
    <property type="protein sequence ID" value="GAA3007370.1"/>
    <property type="molecule type" value="Genomic_DNA"/>
</dbReference>
<reference evidence="3" key="1">
    <citation type="journal article" date="2019" name="Int. J. Syst. Evol. Microbiol.">
        <title>The Global Catalogue of Microorganisms (GCM) 10K type strain sequencing project: providing services to taxonomists for standard genome sequencing and annotation.</title>
        <authorList>
            <consortium name="The Broad Institute Genomics Platform"/>
            <consortium name="The Broad Institute Genome Sequencing Center for Infectious Disease"/>
            <person name="Wu L."/>
            <person name="Ma J."/>
        </authorList>
    </citation>
    <scope>NUCLEOTIDE SEQUENCE [LARGE SCALE GENOMIC DNA]</scope>
    <source>
        <strain evidence="3">JCM 3106</strain>
    </source>
</reference>
<protein>
    <submittedName>
        <fullName evidence="2">Uncharacterized protein</fullName>
    </submittedName>
</protein>
<dbReference type="RefSeq" id="WP_344894991.1">
    <property type="nucleotide sequence ID" value="NZ_BAAAWD010000007.1"/>
</dbReference>
<proteinExistence type="predicted"/>
<keyword evidence="3" id="KW-1185">Reference proteome</keyword>
<feature type="compositionally biased region" description="Low complexity" evidence="1">
    <location>
        <begin position="23"/>
        <end position="45"/>
    </location>
</feature>
<feature type="region of interest" description="Disordered" evidence="1">
    <location>
        <begin position="21"/>
        <end position="47"/>
    </location>
</feature>
<evidence type="ECO:0000313" key="2">
    <source>
        <dbReference type="EMBL" id="GAA3007370.1"/>
    </source>
</evidence>
<comment type="caution">
    <text evidence="2">The sequence shown here is derived from an EMBL/GenBank/DDBJ whole genome shotgun (WGS) entry which is preliminary data.</text>
</comment>